<evidence type="ECO:0000313" key="2">
    <source>
        <dbReference type="EMBL" id="GBP25017.1"/>
    </source>
</evidence>
<dbReference type="Proteomes" id="UP000299102">
    <property type="component" value="Unassembled WGS sequence"/>
</dbReference>
<reference evidence="2 3" key="1">
    <citation type="journal article" date="2019" name="Commun. Biol.">
        <title>The bagworm genome reveals a unique fibroin gene that provides high tensile strength.</title>
        <authorList>
            <person name="Kono N."/>
            <person name="Nakamura H."/>
            <person name="Ohtoshi R."/>
            <person name="Tomita M."/>
            <person name="Numata K."/>
            <person name="Arakawa K."/>
        </authorList>
    </citation>
    <scope>NUCLEOTIDE SEQUENCE [LARGE SCALE GENOMIC DNA]</scope>
</reference>
<sequence length="92" mass="10465">MDSEPSEREGPPRDDALQASPHTSVLWEASSRMVQPTSFPPLNPKHMKAAKVDNELISFSATPTYAHSIHYFRRYKKVKNKKGPPYKKSIII</sequence>
<proteinExistence type="predicted"/>
<feature type="region of interest" description="Disordered" evidence="1">
    <location>
        <begin position="1"/>
        <end position="23"/>
    </location>
</feature>
<accession>A0A4C1UFX3</accession>
<keyword evidence="3" id="KW-1185">Reference proteome</keyword>
<organism evidence="2 3">
    <name type="scientific">Eumeta variegata</name>
    <name type="common">Bagworm moth</name>
    <name type="synonym">Eumeta japonica</name>
    <dbReference type="NCBI Taxonomy" id="151549"/>
    <lineage>
        <taxon>Eukaryota</taxon>
        <taxon>Metazoa</taxon>
        <taxon>Ecdysozoa</taxon>
        <taxon>Arthropoda</taxon>
        <taxon>Hexapoda</taxon>
        <taxon>Insecta</taxon>
        <taxon>Pterygota</taxon>
        <taxon>Neoptera</taxon>
        <taxon>Endopterygota</taxon>
        <taxon>Lepidoptera</taxon>
        <taxon>Glossata</taxon>
        <taxon>Ditrysia</taxon>
        <taxon>Tineoidea</taxon>
        <taxon>Psychidae</taxon>
        <taxon>Oiketicinae</taxon>
        <taxon>Eumeta</taxon>
    </lineage>
</organism>
<protein>
    <submittedName>
        <fullName evidence="2">Uncharacterized protein</fullName>
    </submittedName>
</protein>
<name>A0A4C1UFX3_EUMVA</name>
<gene>
    <name evidence="2" type="ORF">EVAR_94312_1</name>
</gene>
<dbReference type="EMBL" id="BGZK01000168">
    <property type="protein sequence ID" value="GBP25017.1"/>
    <property type="molecule type" value="Genomic_DNA"/>
</dbReference>
<feature type="compositionally biased region" description="Basic and acidic residues" evidence="1">
    <location>
        <begin position="1"/>
        <end position="16"/>
    </location>
</feature>
<evidence type="ECO:0000256" key="1">
    <source>
        <dbReference type="SAM" id="MobiDB-lite"/>
    </source>
</evidence>
<evidence type="ECO:0000313" key="3">
    <source>
        <dbReference type="Proteomes" id="UP000299102"/>
    </source>
</evidence>
<comment type="caution">
    <text evidence="2">The sequence shown here is derived from an EMBL/GenBank/DDBJ whole genome shotgun (WGS) entry which is preliminary data.</text>
</comment>
<dbReference type="AlphaFoldDB" id="A0A4C1UFX3"/>